<dbReference type="AlphaFoldDB" id="A0A0R1UAG1"/>
<name>A0A0R1UAG1_9LACO</name>
<dbReference type="Gene3D" id="3.30.700.10">
    <property type="entry name" value="Glycoprotein, Type 4 Pilin"/>
    <property type="match status" value="1"/>
</dbReference>
<keyword evidence="6 10" id="KW-1133">Transmembrane helix</keyword>
<evidence type="ECO:0000256" key="10">
    <source>
        <dbReference type="SAM" id="Phobius"/>
    </source>
</evidence>
<dbReference type="GO" id="GO:0005886">
    <property type="term" value="C:plasma membrane"/>
    <property type="evidence" value="ECO:0007669"/>
    <property type="project" value="UniProtKB-SubCell"/>
</dbReference>
<comment type="subcellular location">
    <subcellularLocation>
        <location evidence="1">Cell membrane</location>
        <topology evidence="1">Single-pass membrane protein</topology>
    </subcellularLocation>
    <subcellularLocation>
        <location evidence="2">Cell surface</location>
    </subcellularLocation>
</comment>
<dbReference type="PATRIC" id="fig|1423763.3.peg.257"/>
<dbReference type="SUPFAM" id="SSF54523">
    <property type="entry name" value="Pili subunits"/>
    <property type="match status" value="1"/>
</dbReference>
<organism evidence="11 12">
    <name type="scientific">Lactobacillus kalixensis DSM 16043</name>
    <dbReference type="NCBI Taxonomy" id="1423763"/>
    <lineage>
        <taxon>Bacteria</taxon>
        <taxon>Bacillati</taxon>
        <taxon>Bacillota</taxon>
        <taxon>Bacilli</taxon>
        <taxon>Lactobacillales</taxon>
        <taxon>Lactobacillaceae</taxon>
        <taxon>Lactobacillus</taxon>
    </lineage>
</organism>
<dbReference type="PIRSF" id="PIRSF029928">
    <property type="entry name" value="Late_competence_ComGC"/>
    <property type="match status" value="1"/>
</dbReference>
<comment type="caution">
    <text evidence="11">The sequence shown here is derived from an EMBL/GenBank/DDBJ whole genome shotgun (WGS) entry which is preliminary data.</text>
</comment>
<evidence type="ECO:0000313" key="12">
    <source>
        <dbReference type="Proteomes" id="UP000051036"/>
    </source>
</evidence>
<dbReference type="NCBIfam" id="TIGR02532">
    <property type="entry name" value="IV_pilin_GFxxxE"/>
    <property type="match status" value="1"/>
</dbReference>
<sequence>MKKNLIDLLKKNRKQKGFTLIEMVIVIAIVVMLLVIIAPNLVQQKQRAQTKTDEAFRTTLQTQVELYNDEHPSKKLTSSLEDLATAKDSQGDSYLSEDQKKKLSKYRLENGKVVLINEKK</sequence>
<keyword evidence="4" id="KW-0488">Methylation</keyword>
<keyword evidence="5 10" id="KW-0812">Transmembrane</keyword>
<evidence type="ECO:0008006" key="13">
    <source>
        <dbReference type="Google" id="ProtNLM"/>
    </source>
</evidence>
<evidence type="ECO:0000256" key="8">
    <source>
        <dbReference type="ARBA" id="ARBA00023287"/>
    </source>
</evidence>
<feature type="transmembrane region" description="Helical" evidence="10">
    <location>
        <begin position="20"/>
        <end position="42"/>
    </location>
</feature>
<dbReference type="PROSITE" id="PS00409">
    <property type="entry name" value="PROKAR_NTER_METHYL"/>
    <property type="match status" value="1"/>
</dbReference>
<dbReference type="InterPro" id="IPR016940">
    <property type="entry name" value="ComGC"/>
</dbReference>
<dbReference type="InterPro" id="IPR012902">
    <property type="entry name" value="N_methyl_site"/>
</dbReference>
<evidence type="ECO:0000256" key="3">
    <source>
        <dbReference type="ARBA" id="ARBA00022475"/>
    </source>
</evidence>
<dbReference type="GO" id="GO:0030420">
    <property type="term" value="P:establishment of competence for transformation"/>
    <property type="evidence" value="ECO:0007669"/>
    <property type="project" value="UniProtKB-KW"/>
</dbReference>
<keyword evidence="7 10" id="KW-0472">Membrane</keyword>
<dbReference type="GO" id="GO:0009986">
    <property type="term" value="C:cell surface"/>
    <property type="evidence" value="ECO:0007669"/>
    <property type="project" value="UniProtKB-SubCell"/>
</dbReference>
<evidence type="ECO:0000256" key="7">
    <source>
        <dbReference type="ARBA" id="ARBA00023136"/>
    </source>
</evidence>
<comment type="similarity">
    <text evidence="9">Belongs to the ComGC family.</text>
</comment>
<keyword evidence="3" id="KW-1003">Cell membrane</keyword>
<evidence type="ECO:0000256" key="9">
    <source>
        <dbReference type="ARBA" id="ARBA00043982"/>
    </source>
</evidence>
<keyword evidence="8" id="KW-0178">Competence</keyword>
<evidence type="ECO:0000313" key="11">
    <source>
        <dbReference type="EMBL" id="KRL90348.1"/>
    </source>
</evidence>
<protein>
    <recommendedName>
        <fullName evidence="13">Competence protein</fullName>
    </recommendedName>
</protein>
<dbReference type="Pfam" id="PF07963">
    <property type="entry name" value="N_methyl"/>
    <property type="match status" value="1"/>
</dbReference>
<reference evidence="11 12" key="1">
    <citation type="journal article" date="2015" name="Genome Announc.">
        <title>Expanding the biotechnology potential of lactobacilli through comparative genomics of 213 strains and associated genera.</title>
        <authorList>
            <person name="Sun Z."/>
            <person name="Harris H.M."/>
            <person name="McCann A."/>
            <person name="Guo C."/>
            <person name="Argimon S."/>
            <person name="Zhang W."/>
            <person name="Yang X."/>
            <person name="Jeffery I.B."/>
            <person name="Cooney J.C."/>
            <person name="Kagawa T.F."/>
            <person name="Liu W."/>
            <person name="Song Y."/>
            <person name="Salvetti E."/>
            <person name="Wrobel A."/>
            <person name="Rasinkangas P."/>
            <person name="Parkhill J."/>
            <person name="Rea M.C."/>
            <person name="O'Sullivan O."/>
            <person name="Ritari J."/>
            <person name="Douillard F.P."/>
            <person name="Paul Ross R."/>
            <person name="Yang R."/>
            <person name="Briner A.E."/>
            <person name="Felis G.E."/>
            <person name="de Vos W.M."/>
            <person name="Barrangou R."/>
            <person name="Klaenhammer T.R."/>
            <person name="Caufield P.W."/>
            <person name="Cui Y."/>
            <person name="Zhang H."/>
            <person name="O'Toole P.W."/>
        </authorList>
    </citation>
    <scope>NUCLEOTIDE SEQUENCE [LARGE SCALE GENOMIC DNA]</scope>
    <source>
        <strain evidence="11 12">DSM 16043</strain>
    </source>
</reference>
<dbReference type="RefSeq" id="WP_057798388.1">
    <property type="nucleotide sequence ID" value="NZ_AZFM01000011.1"/>
</dbReference>
<evidence type="ECO:0000256" key="6">
    <source>
        <dbReference type="ARBA" id="ARBA00022989"/>
    </source>
</evidence>
<evidence type="ECO:0000256" key="2">
    <source>
        <dbReference type="ARBA" id="ARBA00004241"/>
    </source>
</evidence>
<evidence type="ECO:0000256" key="1">
    <source>
        <dbReference type="ARBA" id="ARBA00004162"/>
    </source>
</evidence>
<evidence type="ECO:0000256" key="5">
    <source>
        <dbReference type="ARBA" id="ARBA00022692"/>
    </source>
</evidence>
<dbReference type="STRING" id="1423763.FC46_GL000252"/>
<accession>A0A0R1UAG1</accession>
<dbReference type="Proteomes" id="UP000051036">
    <property type="component" value="Unassembled WGS sequence"/>
</dbReference>
<keyword evidence="12" id="KW-1185">Reference proteome</keyword>
<dbReference type="InterPro" id="IPR045584">
    <property type="entry name" value="Pilin-like"/>
</dbReference>
<gene>
    <name evidence="11" type="ORF">FC46_GL000252</name>
</gene>
<dbReference type="EMBL" id="AZFM01000011">
    <property type="protein sequence ID" value="KRL90348.1"/>
    <property type="molecule type" value="Genomic_DNA"/>
</dbReference>
<evidence type="ECO:0000256" key="4">
    <source>
        <dbReference type="ARBA" id="ARBA00022481"/>
    </source>
</evidence>
<proteinExistence type="inferred from homology"/>